<sequence>MVLNTGHGTAATISQELCNALVLASFPELNHMKATSILEASGNAAIELSYLSQLTEVSILHH</sequence>
<name>A0A9P4MH63_9PEZI</name>
<protein>
    <submittedName>
        <fullName evidence="1">Uncharacterized protein</fullName>
    </submittedName>
</protein>
<proteinExistence type="predicted"/>
<reference evidence="1" key="1">
    <citation type="journal article" date="2020" name="Stud. Mycol.">
        <title>101 Dothideomycetes genomes: a test case for predicting lifestyles and emergence of pathogens.</title>
        <authorList>
            <person name="Haridas S."/>
            <person name="Albert R."/>
            <person name="Binder M."/>
            <person name="Bloem J."/>
            <person name="Labutti K."/>
            <person name="Salamov A."/>
            <person name="Andreopoulos B."/>
            <person name="Baker S."/>
            <person name="Barry K."/>
            <person name="Bills G."/>
            <person name="Bluhm B."/>
            <person name="Cannon C."/>
            <person name="Castanera R."/>
            <person name="Culley D."/>
            <person name="Daum C."/>
            <person name="Ezra D."/>
            <person name="Gonzalez J."/>
            <person name="Henrissat B."/>
            <person name="Kuo A."/>
            <person name="Liang C."/>
            <person name="Lipzen A."/>
            <person name="Lutzoni F."/>
            <person name="Magnuson J."/>
            <person name="Mondo S."/>
            <person name="Nolan M."/>
            <person name="Ohm R."/>
            <person name="Pangilinan J."/>
            <person name="Park H.-J."/>
            <person name="Ramirez L."/>
            <person name="Alfaro M."/>
            <person name="Sun H."/>
            <person name="Tritt A."/>
            <person name="Yoshinaga Y."/>
            <person name="Zwiers L.-H."/>
            <person name="Turgeon B."/>
            <person name="Goodwin S."/>
            <person name="Spatafora J."/>
            <person name="Crous P."/>
            <person name="Grigoriev I."/>
        </authorList>
    </citation>
    <scope>NUCLEOTIDE SEQUENCE</scope>
    <source>
        <strain evidence="1">CBS 260.36</strain>
    </source>
</reference>
<keyword evidence="2" id="KW-1185">Reference proteome</keyword>
<organism evidence="1 2">
    <name type="scientific">Myriangium duriaei CBS 260.36</name>
    <dbReference type="NCBI Taxonomy" id="1168546"/>
    <lineage>
        <taxon>Eukaryota</taxon>
        <taxon>Fungi</taxon>
        <taxon>Dikarya</taxon>
        <taxon>Ascomycota</taxon>
        <taxon>Pezizomycotina</taxon>
        <taxon>Dothideomycetes</taxon>
        <taxon>Dothideomycetidae</taxon>
        <taxon>Myriangiales</taxon>
        <taxon>Myriangiaceae</taxon>
        <taxon>Myriangium</taxon>
    </lineage>
</organism>
<evidence type="ECO:0000313" key="2">
    <source>
        <dbReference type="Proteomes" id="UP000799439"/>
    </source>
</evidence>
<dbReference type="Proteomes" id="UP000799439">
    <property type="component" value="Unassembled WGS sequence"/>
</dbReference>
<gene>
    <name evidence="1" type="ORF">K461DRAFT_277669</name>
</gene>
<comment type="caution">
    <text evidence="1">The sequence shown here is derived from an EMBL/GenBank/DDBJ whole genome shotgun (WGS) entry which is preliminary data.</text>
</comment>
<accession>A0A9P4MH63</accession>
<dbReference type="EMBL" id="ML996085">
    <property type="protein sequence ID" value="KAF2152907.1"/>
    <property type="molecule type" value="Genomic_DNA"/>
</dbReference>
<evidence type="ECO:0000313" key="1">
    <source>
        <dbReference type="EMBL" id="KAF2152907.1"/>
    </source>
</evidence>
<dbReference type="AlphaFoldDB" id="A0A9P4MH63"/>